<dbReference type="Gene3D" id="3.40.50.2300">
    <property type="match status" value="2"/>
</dbReference>
<dbReference type="PANTHER" id="PTHR30146:SF145">
    <property type="entry name" value="RIBOSE OPERON REPRESSOR"/>
    <property type="match status" value="1"/>
</dbReference>
<evidence type="ECO:0000259" key="5">
    <source>
        <dbReference type="PROSITE" id="PS50943"/>
    </source>
</evidence>
<dbReference type="CDD" id="cd01392">
    <property type="entry name" value="HTH_LacI"/>
    <property type="match status" value="1"/>
</dbReference>
<evidence type="ECO:0000256" key="3">
    <source>
        <dbReference type="ARBA" id="ARBA00023163"/>
    </source>
</evidence>
<reference evidence="6" key="2">
    <citation type="submission" date="2020-09" db="EMBL/GenBank/DDBJ databases">
        <authorList>
            <person name="Sun Q."/>
            <person name="Zhou Y."/>
        </authorList>
    </citation>
    <scope>NUCLEOTIDE SEQUENCE</scope>
    <source>
        <strain evidence="6">CGMCC 1.12987</strain>
    </source>
</reference>
<keyword evidence="1" id="KW-0805">Transcription regulation</keyword>
<dbReference type="GO" id="GO:0000976">
    <property type="term" value="F:transcription cis-regulatory region binding"/>
    <property type="evidence" value="ECO:0007669"/>
    <property type="project" value="TreeGrafter"/>
</dbReference>
<keyword evidence="3" id="KW-0804">Transcription</keyword>
<sequence>MNEDLQPKNPKSRATIADVARAAGVSKTTISRFLSKQFDSISASTLKRIEETIAELNYRPNRMARGLKQDRSYLIGFVVADITNPYATSIMRGAEEVCEKHGYNLLVCNTDKDPEKERRYFDLLQTHRIDGLLINTTGYNNSILQEMSKDDMPIVLVDRKVPELDFDMVGTDNRKATGEALTHLLACGYERIAFFSEMIGITSPRYERAEVFRSILRERGHASADDFFEVDMKDTNALESSLDRYLESSTGQYRAVFAGNAVVLLKLVGALKQRNLQIPDDVSLIGFDDPEWAPYVDPGITTISQPTFDIGAAAMEQMLKRINGDTSPPQTMELPASLLIRRSTIAK</sequence>
<dbReference type="Gene3D" id="1.10.260.40">
    <property type="entry name" value="lambda repressor-like DNA-binding domains"/>
    <property type="match status" value="1"/>
</dbReference>
<name>A0A917FSC9_9BACL</name>
<feature type="domain" description="HTH lacI-type" evidence="4">
    <location>
        <begin position="14"/>
        <end position="69"/>
    </location>
</feature>
<dbReference type="InterPro" id="IPR000843">
    <property type="entry name" value="HTH_LacI"/>
</dbReference>
<dbReference type="PROSITE" id="PS50932">
    <property type="entry name" value="HTH_LACI_2"/>
    <property type="match status" value="1"/>
</dbReference>
<organism evidence="6 7">
    <name type="scientific">Paenibacillus abyssi</name>
    <dbReference type="NCBI Taxonomy" id="1340531"/>
    <lineage>
        <taxon>Bacteria</taxon>
        <taxon>Bacillati</taxon>
        <taxon>Bacillota</taxon>
        <taxon>Bacilli</taxon>
        <taxon>Bacillales</taxon>
        <taxon>Paenibacillaceae</taxon>
        <taxon>Paenibacillus</taxon>
    </lineage>
</organism>
<evidence type="ECO:0000256" key="2">
    <source>
        <dbReference type="ARBA" id="ARBA00023125"/>
    </source>
</evidence>
<evidence type="ECO:0000259" key="4">
    <source>
        <dbReference type="PROSITE" id="PS50932"/>
    </source>
</evidence>
<protein>
    <submittedName>
        <fullName evidence="6">HTH-type transcriptional regulator KdgR</fullName>
    </submittedName>
</protein>
<dbReference type="SMART" id="SM00354">
    <property type="entry name" value="HTH_LACI"/>
    <property type="match status" value="1"/>
</dbReference>
<evidence type="ECO:0000313" key="6">
    <source>
        <dbReference type="EMBL" id="GGG03910.1"/>
    </source>
</evidence>
<feature type="domain" description="HTH cro/C1-type" evidence="5">
    <location>
        <begin position="15"/>
        <end position="59"/>
    </location>
</feature>
<dbReference type="Pfam" id="PF00532">
    <property type="entry name" value="Peripla_BP_1"/>
    <property type="match status" value="1"/>
</dbReference>
<keyword evidence="7" id="KW-1185">Reference proteome</keyword>
<accession>A0A917FSC9</accession>
<dbReference type="AlphaFoldDB" id="A0A917FSC9"/>
<dbReference type="InterPro" id="IPR001387">
    <property type="entry name" value="Cro/C1-type_HTH"/>
</dbReference>
<dbReference type="InterPro" id="IPR028082">
    <property type="entry name" value="Peripla_BP_I"/>
</dbReference>
<dbReference type="PROSITE" id="PS50943">
    <property type="entry name" value="HTH_CROC1"/>
    <property type="match status" value="1"/>
</dbReference>
<keyword evidence="2" id="KW-0238">DNA-binding</keyword>
<dbReference type="EMBL" id="BMGR01000006">
    <property type="protein sequence ID" value="GGG03910.1"/>
    <property type="molecule type" value="Genomic_DNA"/>
</dbReference>
<dbReference type="PROSITE" id="PS00356">
    <property type="entry name" value="HTH_LACI_1"/>
    <property type="match status" value="1"/>
</dbReference>
<dbReference type="CDD" id="cd06283">
    <property type="entry name" value="PBP1_RegR_EndR_KdgR-like"/>
    <property type="match status" value="1"/>
</dbReference>
<gene>
    <name evidence="6" type="primary">kdgR</name>
    <name evidence="6" type="ORF">GCM10010916_21220</name>
</gene>
<proteinExistence type="predicted"/>
<dbReference type="Pfam" id="PF00356">
    <property type="entry name" value="LacI"/>
    <property type="match status" value="1"/>
</dbReference>
<dbReference type="SUPFAM" id="SSF53822">
    <property type="entry name" value="Periplasmic binding protein-like I"/>
    <property type="match status" value="1"/>
</dbReference>
<comment type="caution">
    <text evidence="6">The sequence shown here is derived from an EMBL/GenBank/DDBJ whole genome shotgun (WGS) entry which is preliminary data.</text>
</comment>
<dbReference type="Proteomes" id="UP000644756">
    <property type="component" value="Unassembled WGS sequence"/>
</dbReference>
<dbReference type="RefSeq" id="WP_188531043.1">
    <property type="nucleotide sequence ID" value="NZ_BMGR01000006.1"/>
</dbReference>
<dbReference type="InterPro" id="IPR010982">
    <property type="entry name" value="Lambda_DNA-bd_dom_sf"/>
</dbReference>
<dbReference type="PANTHER" id="PTHR30146">
    <property type="entry name" value="LACI-RELATED TRANSCRIPTIONAL REPRESSOR"/>
    <property type="match status" value="1"/>
</dbReference>
<evidence type="ECO:0000313" key="7">
    <source>
        <dbReference type="Proteomes" id="UP000644756"/>
    </source>
</evidence>
<reference evidence="6" key="1">
    <citation type="journal article" date="2014" name="Int. J. Syst. Evol. Microbiol.">
        <title>Complete genome sequence of Corynebacterium casei LMG S-19264T (=DSM 44701T), isolated from a smear-ripened cheese.</title>
        <authorList>
            <consortium name="US DOE Joint Genome Institute (JGI-PGF)"/>
            <person name="Walter F."/>
            <person name="Albersmeier A."/>
            <person name="Kalinowski J."/>
            <person name="Ruckert C."/>
        </authorList>
    </citation>
    <scope>NUCLEOTIDE SEQUENCE</scope>
    <source>
        <strain evidence="6">CGMCC 1.12987</strain>
    </source>
</reference>
<dbReference type="InterPro" id="IPR001761">
    <property type="entry name" value="Peripla_BP/Lac1_sug-bd_dom"/>
</dbReference>
<evidence type="ECO:0000256" key="1">
    <source>
        <dbReference type="ARBA" id="ARBA00023015"/>
    </source>
</evidence>
<dbReference type="SUPFAM" id="SSF47413">
    <property type="entry name" value="lambda repressor-like DNA-binding domains"/>
    <property type="match status" value="1"/>
</dbReference>
<dbReference type="GO" id="GO:0003700">
    <property type="term" value="F:DNA-binding transcription factor activity"/>
    <property type="evidence" value="ECO:0007669"/>
    <property type="project" value="TreeGrafter"/>
</dbReference>